<name>K8XXS8_9LEPT</name>
<proteinExistence type="predicted"/>
<dbReference type="AlphaFoldDB" id="K8XXS8"/>
<gene>
    <name evidence="1" type="ORF">LSS_13679</name>
</gene>
<dbReference type="STRING" id="758847.LSS_13679"/>
<dbReference type="EMBL" id="CP006694">
    <property type="protein sequence ID" value="EKT86139.1"/>
    <property type="molecule type" value="Genomic_DNA"/>
</dbReference>
<sequence length="51" mass="6120">MYRIFDILEKAKANKRISATTKSFINFYPESSDHFFRSKQILTNQQVEDFD</sequence>
<reference evidence="1 2" key="1">
    <citation type="journal article" date="2012" name="Gene">
        <title>Sequence of Leptospira santarosai serovar Shermani genome and prediction of virulence-associated genes.</title>
        <authorList>
            <person name="Chou L.F."/>
            <person name="Chen Y.T."/>
            <person name="Lu C.W."/>
            <person name="Ko Y.C."/>
            <person name="Tang C.Y."/>
            <person name="Pan M.J."/>
            <person name="Tian Y.C."/>
            <person name="Chiu C.H."/>
            <person name="Hung C.C."/>
            <person name="Yang C.W."/>
        </authorList>
    </citation>
    <scope>NUCLEOTIDE SEQUENCE [LARGE SCALE GENOMIC DNA]</scope>
    <source>
        <strain evidence="1">LT 821</strain>
    </source>
</reference>
<dbReference type="PATRIC" id="fig|758847.3.peg.2863"/>
<organism evidence="1 2">
    <name type="scientific">Leptospira santarosai serovar Shermani str. LT 821</name>
    <dbReference type="NCBI Taxonomy" id="758847"/>
    <lineage>
        <taxon>Bacteria</taxon>
        <taxon>Pseudomonadati</taxon>
        <taxon>Spirochaetota</taxon>
        <taxon>Spirochaetia</taxon>
        <taxon>Leptospirales</taxon>
        <taxon>Leptospiraceae</taxon>
        <taxon>Leptospira</taxon>
    </lineage>
</organism>
<evidence type="ECO:0000313" key="1">
    <source>
        <dbReference type="EMBL" id="EKT86139.1"/>
    </source>
</evidence>
<protein>
    <submittedName>
        <fullName evidence="1">Uncharacterized protein</fullName>
    </submittedName>
</protein>
<evidence type="ECO:0000313" key="2">
    <source>
        <dbReference type="Proteomes" id="UP000035800"/>
    </source>
</evidence>
<reference evidence="1 2" key="2">
    <citation type="journal article" date="2014" name="Emerg. Microbes Infect.">
        <title>Potential impact on kidney infection: a whole-genome analysis of Leptospira santarosai serovar Shermani.</title>
        <authorList>
            <person name="Chou L.F."/>
            <person name="Chen T.W."/>
            <person name="Ko Y.C."/>
            <person name="Pan M.J."/>
            <person name="Tian Y.C."/>
            <person name="Chiu C.H."/>
            <person name="Tang P."/>
            <person name="Hung C.C."/>
            <person name="Yang C.W."/>
        </authorList>
    </citation>
    <scope>NUCLEOTIDE SEQUENCE</scope>
    <source>
        <strain evidence="1 2">LT 821</strain>
    </source>
</reference>
<dbReference type="KEGG" id="lst:LSS_13679"/>
<accession>K8XXS8</accession>
<dbReference type="Proteomes" id="UP000035800">
    <property type="component" value="Chromosome I"/>
</dbReference>